<dbReference type="GO" id="GO:0045892">
    <property type="term" value="P:negative regulation of DNA-templated transcription"/>
    <property type="evidence" value="ECO:0007669"/>
    <property type="project" value="UniProtKB-UniRule"/>
</dbReference>
<keyword evidence="3 8" id="KW-0863">Zinc-finger</keyword>
<dbReference type="HAMAP" id="MF_00440">
    <property type="entry name" value="NrdR"/>
    <property type="match status" value="1"/>
</dbReference>
<keyword evidence="5 8" id="KW-0805">Transcription regulation</keyword>
<keyword evidence="6 8" id="KW-0238">DNA-binding</keyword>
<keyword evidence="8" id="KW-0862">Zinc</keyword>
<organism evidence="9">
    <name type="scientific">Thermomicrobium roseum</name>
    <dbReference type="NCBI Taxonomy" id="500"/>
    <lineage>
        <taxon>Bacteria</taxon>
        <taxon>Pseudomonadati</taxon>
        <taxon>Thermomicrobiota</taxon>
        <taxon>Thermomicrobia</taxon>
        <taxon>Thermomicrobiales</taxon>
        <taxon>Thermomicrobiaceae</taxon>
        <taxon>Thermomicrobium</taxon>
    </lineage>
</organism>
<proteinExistence type="inferred from homology"/>
<keyword evidence="7 8" id="KW-0804">Transcription</keyword>
<dbReference type="PROSITE" id="PS51161">
    <property type="entry name" value="ATP_CONE"/>
    <property type="match status" value="1"/>
</dbReference>
<reference evidence="9" key="1">
    <citation type="journal article" date="2020" name="mSystems">
        <title>Genome- and Community-Level Interaction Insights into Carbon Utilization and Element Cycling Functions of Hydrothermarchaeota in Hydrothermal Sediment.</title>
        <authorList>
            <person name="Zhou Z."/>
            <person name="Liu Y."/>
            <person name="Xu W."/>
            <person name="Pan J."/>
            <person name="Luo Z.H."/>
            <person name="Li M."/>
        </authorList>
    </citation>
    <scope>NUCLEOTIDE SEQUENCE [LARGE SCALE GENOMIC DNA]</scope>
    <source>
        <strain evidence="9">SpSt-222</strain>
    </source>
</reference>
<dbReference type="NCBIfam" id="TIGR00244">
    <property type="entry name" value="transcriptional regulator NrdR"/>
    <property type="match status" value="1"/>
</dbReference>
<dbReference type="Pfam" id="PF03477">
    <property type="entry name" value="ATP-cone"/>
    <property type="match status" value="1"/>
</dbReference>
<dbReference type="PANTHER" id="PTHR30455">
    <property type="entry name" value="TRANSCRIPTIONAL REPRESSOR NRDR"/>
    <property type="match status" value="1"/>
</dbReference>
<dbReference type="AlphaFoldDB" id="A0A7C1X6C0"/>
<name>A0A7C1X6C0_THERO</name>
<evidence type="ECO:0000256" key="5">
    <source>
        <dbReference type="ARBA" id="ARBA00023015"/>
    </source>
</evidence>
<dbReference type="GO" id="GO:0005524">
    <property type="term" value="F:ATP binding"/>
    <property type="evidence" value="ECO:0007669"/>
    <property type="project" value="UniProtKB-UniRule"/>
</dbReference>
<evidence type="ECO:0000256" key="8">
    <source>
        <dbReference type="HAMAP-Rule" id="MF_00440"/>
    </source>
</evidence>
<comment type="caution">
    <text evidence="9">The sequence shown here is derived from an EMBL/GenBank/DDBJ whole genome shotgun (WGS) entry which is preliminary data.</text>
</comment>
<dbReference type="InterPro" id="IPR005144">
    <property type="entry name" value="ATP-cone_dom"/>
</dbReference>
<comment type="cofactor">
    <cofactor evidence="8">
        <name>Zn(2+)</name>
        <dbReference type="ChEBI" id="CHEBI:29105"/>
    </cofactor>
    <text evidence="8">Binds 1 zinc ion.</text>
</comment>
<evidence type="ECO:0000256" key="6">
    <source>
        <dbReference type="ARBA" id="ARBA00023125"/>
    </source>
</evidence>
<comment type="similarity">
    <text evidence="8">Belongs to the NrdR family.</text>
</comment>
<keyword evidence="2 8" id="KW-0547">Nucleotide-binding</keyword>
<comment type="function">
    <text evidence="8">Negatively regulates transcription of bacterial ribonucleotide reductase nrd genes and operons by binding to NrdR-boxes.</text>
</comment>
<dbReference type="GO" id="GO:0008270">
    <property type="term" value="F:zinc ion binding"/>
    <property type="evidence" value="ECO:0007669"/>
    <property type="project" value="UniProtKB-UniRule"/>
</dbReference>
<evidence type="ECO:0000256" key="1">
    <source>
        <dbReference type="ARBA" id="ARBA00022491"/>
    </source>
</evidence>
<dbReference type="EMBL" id="DSJL01000011">
    <property type="protein sequence ID" value="HEF65573.1"/>
    <property type="molecule type" value="Genomic_DNA"/>
</dbReference>
<dbReference type="InterPro" id="IPR055173">
    <property type="entry name" value="NrdR-like_N"/>
</dbReference>
<evidence type="ECO:0000256" key="3">
    <source>
        <dbReference type="ARBA" id="ARBA00022771"/>
    </source>
</evidence>
<dbReference type="GO" id="GO:0003677">
    <property type="term" value="F:DNA binding"/>
    <property type="evidence" value="ECO:0007669"/>
    <property type="project" value="UniProtKB-KW"/>
</dbReference>
<evidence type="ECO:0000256" key="2">
    <source>
        <dbReference type="ARBA" id="ARBA00022741"/>
    </source>
</evidence>
<dbReference type="PANTHER" id="PTHR30455:SF2">
    <property type="entry name" value="TRANSCRIPTIONAL REPRESSOR NRDR"/>
    <property type="match status" value="1"/>
</dbReference>
<protein>
    <recommendedName>
        <fullName evidence="8">Transcriptional repressor NrdR</fullName>
    </recommendedName>
</protein>
<keyword evidence="4 8" id="KW-0067">ATP-binding</keyword>
<gene>
    <name evidence="8 9" type="primary">nrdR</name>
    <name evidence="9" type="ORF">ENP47_08260</name>
</gene>
<accession>A0A7C1X6C0</accession>
<dbReference type="Pfam" id="PF22811">
    <property type="entry name" value="Zn_ribbon_NrdR"/>
    <property type="match status" value="1"/>
</dbReference>
<evidence type="ECO:0000256" key="4">
    <source>
        <dbReference type="ARBA" id="ARBA00022840"/>
    </source>
</evidence>
<keyword evidence="8" id="KW-0479">Metal-binding</keyword>
<feature type="zinc finger region" evidence="8">
    <location>
        <begin position="3"/>
        <end position="34"/>
    </location>
</feature>
<evidence type="ECO:0000313" key="9">
    <source>
        <dbReference type="EMBL" id="HEF65573.1"/>
    </source>
</evidence>
<keyword evidence="1 8" id="KW-0678">Repressor</keyword>
<dbReference type="InterPro" id="IPR003796">
    <property type="entry name" value="RNR_NrdR-like"/>
</dbReference>
<sequence length="161" mass="18747">MKCPYCGARDARVIDSRELNGGESIRRRRECVACGRRFTTYERVEPLWLMVVKRDGRREPFDVTKLREGLRLALKKRPVSPDEIDRIVATVERELHSLGTSEVPSTLIGEIVLRELKQLDEVAYIRFASVYRRFADLEDLRREMEALGWRPQPVTVNEQTS</sequence>
<evidence type="ECO:0000256" key="7">
    <source>
        <dbReference type="ARBA" id="ARBA00023163"/>
    </source>
</evidence>